<gene>
    <name evidence="1" type="ORF">NM688_g1354</name>
</gene>
<evidence type="ECO:0000313" key="1">
    <source>
        <dbReference type="EMBL" id="KAJ3557652.1"/>
    </source>
</evidence>
<evidence type="ECO:0000313" key="2">
    <source>
        <dbReference type="Proteomes" id="UP001148662"/>
    </source>
</evidence>
<keyword evidence="2" id="KW-1185">Reference proteome</keyword>
<reference evidence="1" key="1">
    <citation type="submission" date="2022-07" db="EMBL/GenBank/DDBJ databases">
        <title>Genome Sequence of Phlebia brevispora.</title>
        <authorList>
            <person name="Buettner E."/>
        </authorList>
    </citation>
    <scope>NUCLEOTIDE SEQUENCE</scope>
    <source>
        <strain evidence="1">MPL23</strain>
    </source>
</reference>
<dbReference type="EMBL" id="JANHOG010000142">
    <property type="protein sequence ID" value="KAJ3557652.1"/>
    <property type="molecule type" value="Genomic_DNA"/>
</dbReference>
<sequence>MESLTTPTSDTMYRSIWNECICEEFVDQGFGCILDGVSGSSSSRVDEIAAPSCTCMPPCQREKWCERVPAGSVPSCPHSTLGPPFASFVGDEFKPGSAYQA</sequence>
<comment type="caution">
    <text evidence="1">The sequence shown here is derived from an EMBL/GenBank/DDBJ whole genome shotgun (WGS) entry which is preliminary data.</text>
</comment>
<name>A0ACC1TBZ4_9APHY</name>
<protein>
    <submittedName>
        <fullName evidence="1">Uncharacterized protein</fullName>
    </submittedName>
</protein>
<organism evidence="1 2">
    <name type="scientific">Phlebia brevispora</name>
    <dbReference type="NCBI Taxonomy" id="194682"/>
    <lineage>
        <taxon>Eukaryota</taxon>
        <taxon>Fungi</taxon>
        <taxon>Dikarya</taxon>
        <taxon>Basidiomycota</taxon>
        <taxon>Agaricomycotina</taxon>
        <taxon>Agaricomycetes</taxon>
        <taxon>Polyporales</taxon>
        <taxon>Meruliaceae</taxon>
        <taxon>Phlebia</taxon>
    </lineage>
</organism>
<dbReference type="Proteomes" id="UP001148662">
    <property type="component" value="Unassembled WGS sequence"/>
</dbReference>
<proteinExistence type="predicted"/>
<accession>A0ACC1TBZ4</accession>